<dbReference type="GO" id="GO:0015138">
    <property type="term" value="F:fumarate transmembrane transporter activity"/>
    <property type="evidence" value="ECO:0007669"/>
    <property type="project" value="TreeGrafter"/>
</dbReference>
<accession>A0A7Y8GX13</accession>
<feature type="transmembrane region" description="Helical" evidence="10">
    <location>
        <begin position="189"/>
        <end position="211"/>
    </location>
</feature>
<feature type="transmembrane region" description="Helical" evidence="10">
    <location>
        <begin position="231"/>
        <end position="249"/>
    </location>
</feature>
<comment type="subcellular location">
    <subcellularLocation>
        <location evidence="1 10">Cell membrane</location>
        <topology evidence="1 10">Multi-pass membrane protein</topology>
    </subcellularLocation>
</comment>
<keyword evidence="4 10" id="KW-1003">Cell membrane</keyword>
<comment type="function">
    <text evidence="10">Responsible for the transport of dicarboxylates such as succinate, fumarate, and malate across the membrane.</text>
</comment>
<dbReference type="PANTHER" id="PTHR42865">
    <property type="entry name" value="PROTON/GLUTAMATE-ASPARTATE SYMPORTER"/>
    <property type="match status" value="1"/>
</dbReference>
<dbReference type="Gene3D" id="1.10.3860.10">
    <property type="entry name" value="Sodium:dicarboxylate symporter"/>
    <property type="match status" value="1"/>
</dbReference>
<dbReference type="GO" id="GO:0015141">
    <property type="term" value="F:succinate transmembrane transporter activity"/>
    <property type="evidence" value="ECO:0007669"/>
    <property type="project" value="TreeGrafter"/>
</dbReference>
<comment type="caution">
    <text evidence="10">Lacks conserved residue(s) required for the propagation of feature annotation.</text>
</comment>
<dbReference type="RefSeq" id="WP_177136315.1">
    <property type="nucleotide sequence ID" value="NZ_VYGV01000012.1"/>
</dbReference>
<dbReference type="Pfam" id="PF00375">
    <property type="entry name" value="SDF"/>
    <property type="match status" value="1"/>
</dbReference>
<dbReference type="HAMAP" id="MF_01300">
    <property type="entry name" value="C4_dicarb_transport"/>
    <property type="match status" value="1"/>
</dbReference>
<evidence type="ECO:0000256" key="9">
    <source>
        <dbReference type="ARBA" id="ARBA00053346"/>
    </source>
</evidence>
<comment type="caution">
    <text evidence="11">The sequence shown here is derived from an EMBL/GenBank/DDBJ whole genome shotgun (WGS) entry which is preliminary data.</text>
</comment>
<feature type="transmembrane region" description="Helical" evidence="10">
    <location>
        <begin position="14"/>
        <end position="33"/>
    </location>
</feature>
<evidence type="ECO:0000256" key="10">
    <source>
        <dbReference type="HAMAP-Rule" id="MF_01300"/>
    </source>
</evidence>
<dbReference type="InterPro" id="IPR036458">
    <property type="entry name" value="Na:dicarbo_symporter_sf"/>
</dbReference>
<dbReference type="FunFam" id="1.10.3860.10:FF:000001">
    <property type="entry name" value="C4-dicarboxylate transport protein"/>
    <property type="match status" value="1"/>
</dbReference>
<feature type="transmembrane region" description="Helical" evidence="10">
    <location>
        <begin position="355"/>
        <end position="378"/>
    </location>
</feature>
<dbReference type="InterPro" id="IPR018107">
    <property type="entry name" value="Na-dicarboxylate_symporter_CS"/>
</dbReference>
<keyword evidence="7 10" id="KW-1133">Transmembrane helix</keyword>
<name>A0A7Y8GX13_9BURK</name>
<dbReference type="PRINTS" id="PR00173">
    <property type="entry name" value="EDTRNSPORT"/>
</dbReference>
<comment type="similarity">
    <text evidence="2 10">Belongs to the dicarboxylate/amino acid:cation symporter (DAACS) (TC 2.A.23) family.</text>
</comment>
<dbReference type="InterPro" id="IPR023954">
    <property type="entry name" value="C4_dicarb_transport"/>
</dbReference>
<evidence type="ECO:0000256" key="6">
    <source>
        <dbReference type="ARBA" id="ARBA00022847"/>
    </source>
</evidence>
<feature type="transmembrane region" description="Helical" evidence="10">
    <location>
        <begin position="45"/>
        <end position="69"/>
    </location>
</feature>
<dbReference type="InterPro" id="IPR001991">
    <property type="entry name" value="Na-dicarboxylate_symporter"/>
</dbReference>
<keyword evidence="3 10" id="KW-0813">Transport</keyword>
<keyword evidence="5 10" id="KW-0812">Transmembrane</keyword>
<evidence type="ECO:0000256" key="4">
    <source>
        <dbReference type="ARBA" id="ARBA00022475"/>
    </source>
</evidence>
<dbReference type="PROSITE" id="PS00714">
    <property type="entry name" value="NA_DICARBOXYL_SYMP_2"/>
    <property type="match status" value="1"/>
</dbReference>
<evidence type="ECO:0000256" key="5">
    <source>
        <dbReference type="ARBA" id="ARBA00022692"/>
    </source>
</evidence>
<dbReference type="AlphaFoldDB" id="A0A7Y8GX13"/>
<evidence type="ECO:0000256" key="2">
    <source>
        <dbReference type="ARBA" id="ARBA00006148"/>
    </source>
</evidence>
<evidence type="ECO:0000256" key="3">
    <source>
        <dbReference type="ARBA" id="ARBA00022448"/>
    </source>
</evidence>
<evidence type="ECO:0000256" key="7">
    <source>
        <dbReference type="ARBA" id="ARBA00022989"/>
    </source>
</evidence>
<keyword evidence="6 10" id="KW-0769">Symport</keyword>
<dbReference type="Proteomes" id="UP000545507">
    <property type="component" value="Unassembled WGS sequence"/>
</dbReference>
<feature type="transmembrane region" description="Helical" evidence="10">
    <location>
        <begin position="81"/>
        <end position="104"/>
    </location>
</feature>
<sequence length="448" mass="47660">MTPSTARKPLYKSLYVQVLFAVTVGVLLGHFYPELGAKMKPLGDAFIKLIKMIIAPIIFCTVVVGIAGMEDMKKVGKTGGLALLYFEVVSTVALLIGLLVVNLIQPGSGMHVDAASLDTKAIAAYTEPGKMKGTVDFLLGVIPSSVVDAFAKGDILQVLLFSVLFGFALHKFGGRGTLVFDFIEKSSHVLFDIVGIIMKVAPIGAFGAMAFTIGKYGIDSLFSLGKLMGTFYLTCLLFVFVVLGIISRLHGFSIVKFIRYIKEELLIVLGTSSSESVLPRMMEKMENLGAKKSVVGLVIPTGYSFNLDGTSIYLTMAAVFIAQATDTPMTLVQQLTLLAVLLLTSKGAAGITGSGFIVLAATLSAVGGVPVAGLALILGIDRFMSEARALTNLVGNGVATLVVAKWTGDLDMQRLQQGLDHPTAQEAQEPEEILDLQVTHMALNEARS</sequence>
<dbReference type="NCBIfam" id="NF002461">
    <property type="entry name" value="PRK01663.1"/>
    <property type="match status" value="1"/>
</dbReference>
<evidence type="ECO:0000256" key="1">
    <source>
        <dbReference type="ARBA" id="ARBA00004651"/>
    </source>
</evidence>
<reference evidence="11 12" key="1">
    <citation type="submission" date="2019-09" db="EMBL/GenBank/DDBJ databases">
        <title>Hydrogenophaga aromatica sp. nov., isolated from a para-xylene-degrading enrichment culture.</title>
        <authorList>
            <person name="Tancsics A."/>
            <person name="Banerjee S."/>
        </authorList>
    </citation>
    <scope>NUCLEOTIDE SEQUENCE [LARGE SCALE GENOMIC DNA]</scope>
    <source>
        <strain evidence="11 12">D2P1</strain>
    </source>
</reference>
<dbReference type="EMBL" id="VYGV01000012">
    <property type="protein sequence ID" value="NWF46431.1"/>
    <property type="molecule type" value="Genomic_DNA"/>
</dbReference>
<dbReference type="GO" id="GO:0015366">
    <property type="term" value="F:malate:proton symporter activity"/>
    <property type="evidence" value="ECO:0007669"/>
    <property type="project" value="TreeGrafter"/>
</dbReference>
<feature type="transmembrane region" description="Helical" evidence="10">
    <location>
        <begin position="149"/>
        <end position="169"/>
    </location>
</feature>
<protein>
    <recommendedName>
        <fullName evidence="10">C4-dicarboxylate transport protein</fullName>
    </recommendedName>
</protein>
<dbReference type="PANTHER" id="PTHR42865:SF1">
    <property type="entry name" value="AEROBIC C4-DICARBOXYLATE TRANSPORT PROTEIN"/>
    <property type="match status" value="1"/>
</dbReference>
<comment type="function">
    <text evidence="9">Responsible for the transport of dicarboxylates such as succinate, fumarate, and malate from the periplasm across the membrane.</text>
</comment>
<gene>
    <name evidence="10" type="primary">dctA</name>
    <name evidence="11" type="ORF">F3K02_14410</name>
</gene>
<proteinExistence type="inferred from homology"/>
<dbReference type="GO" id="GO:0070778">
    <property type="term" value="P:L-aspartate transmembrane transport"/>
    <property type="evidence" value="ECO:0007669"/>
    <property type="project" value="TreeGrafter"/>
</dbReference>
<organism evidence="11 12">
    <name type="scientific">Hydrogenophaga aromaticivorans</name>
    <dbReference type="NCBI Taxonomy" id="2610898"/>
    <lineage>
        <taxon>Bacteria</taxon>
        <taxon>Pseudomonadati</taxon>
        <taxon>Pseudomonadota</taxon>
        <taxon>Betaproteobacteria</taxon>
        <taxon>Burkholderiales</taxon>
        <taxon>Comamonadaceae</taxon>
        <taxon>Hydrogenophaga</taxon>
    </lineage>
</organism>
<dbReference type="GO" id="GO:0005886">
    <property type="term" value="C:plasma membrane"/>
    <property type="evidence" value="ECO:0007669"/>
    <property type="project" value="UniProtKB-SubCell"/>
</dbReference>
<dbReference type="SUPFAM" id="SSF118215">
    <property type="entry name" value="Proton glutamate symport protein"/>
    <property type="match status" value="1"/>
</dbReference>
<dbReference type="NCBIfam" id="NF009587">
    <property type="entry name" value="PRK13027.1"/>
    <property type="match status" value="1"/>
</dbReference>
<keyword evidence="8 10" id="KW-0472">Membrane</keyword>
<evidence type="ECO:0000313" key="12">
    <source>
        <dbReference type="Proteomes" id="UP000545507"/>
    </source>
</evidence>
<evidence type="ECO:0000256" key="8">
    <source>
        <dbReference type="ARBA" id="ARBA00023136"/>
    </source>
</evidence>
<evidence type="ECO:0000313" key="11">
    <source>
        <dbReference type="EMBL" id="NWF46431.1"/>
    </source>
</evidence>
<dbReference type="PROSITE" id="PS00713">
    <property type="entry name" value="NA_DICARBOXYL_SYMP_1"/>
    <property type="match status" value="1"/>
</dbReference>
<keyword evidence="12" id="KW-1185">Reference proteome</keyword>